<dbReference type="GO" id="GO:0003887">
    <property type="term" value="F:DNA-directed DNA polymerase activity"/>
    <property type="evidence" value="ECO:0007669"/>
    <property type="project" value="InterPro"/>
</dbReference>
<dbReference type="AlphaFoldDB" id="U7QZS5"/>
<dbReference type="InterPro" id="IPR007459">
    <property type="entry name" value="DNA_pol3_chi"/>
</dbReference>
<dbReference type="PATRIC" id="fig|1389415.4.peg.1641"/>
<dbReference type="Pfam" id="PF04364">
    <property type="entry name" value="DNA_pol3_chi"/>
    <property type="match status" value="1"/>
</dbReference>
<gene>
    <name evidence="1" type="ORF">O185_08185</name>
</gene>
<dbReference type="InterPro" id="IPR036768">
    <property type="entry name" value="PolIII_chi_sf"/>
</dbReference>
<evidence type="ECO:0000313" key="1">
    <source>
        <dbReference type="EMBL" id="ERT13564.1"/>
    </source>
</evidence>
<evidence type="ECO:0000313" key="2">
    <source>
        <dbReference type="Proteomes" id="UP000017133"/>
    </source>
</evidence>
<sequence length="149" mass="17204">MKSATFYLLEQPSPQEDLQTHEWLACQLAADQWRAGKRVLIACEDQQQAEKLDEALWQREPHQFVPHNLAGEGPRYGAPVELCWPQKRGNAPRDILINLLPHFADFATAFHEVIDFVPIDENLKQLARERYKTYRSVGFNLTMATPPTY</sequence>
<dbReference type="Gene3D" id="3.40.50.10110">
    <property type="entry name" value="DNA polymerase III subunit chi"/>
    <property type="match status" value="1"/>
</dbReference>
<dbReference type="EMBL" id="AXDT01000067">
    <property type="protein sequence ID" value="ERT13564.1"/>
    <property type="molecule type" value="Genomic_DNA"/>
</dbReference>
<proteinExistence type="predicted"/>
<dbReference type="GO" id="GO:0032298">
    <property type="term" value="P:positive regulation of DNA-templated DNA replication initiation"/>
    <property type="evidence" value="ECO:0007669"/>
    <property type="project" value="TreeGrafter"/>
</dbReference>
<keyword evidence="2" id="KW-1185">Reference proteome</keyword>
<reference evidence="1 2" key="1">
    <citation type="submission" date="2013-10" db="EMBL/GenBank/DDBJ databases">
        <title>Whole Genome Shotgun Sequence of Photorhabdus temperata J3.</title>
        <authorList>
            <person name="Park G.-S."/>
            <person name="Hong S.-J."/>
            <person name="Shin J.-H."/>
        </authorList>
    </citation>
    <scope>NUCLEOTIDE SEQUENCE [LARGE SCALE GENOMIC DNA]</scope>
    <source>
        <strain evidence="1 2">J3</strain>
    </source>
</reference>
<comment type="caution">
    <text evidence="1">The sequence shown here is derived from an EMBL/GenBank/DDBJ whole genome shotgun (WGS) entry which is preliminary data.</text>
</comment>
<dbReference type="RefSeq" id="WP_023044351.1">
    <property type="nucleotide sequence ID" value="NZ_AXDT01000067.1"/>
</dbReference>
<protein>
    <submittedName>
        <fullName evidence="1">DNA polymerase III subunit chi</fullName>
    </submittedName>
</protein>
<name>U7QZS5_PHOTE</name>
<organism evidence="1 2">
    <name type="scientific">Photorhabdus temperata J3</name>
    <dbReference type="NCBI Taxonomy" id="1389415"/>
    <lineage>
        <taxon>Bacteria</taxon>
        <taxon>Pseudomonadati</taxon>
        <taxon>Pseudomonadota</taxon>
        <taxon>Gammaproteobacteria</taxon>
        <taxon>Enterobacterales</taxon>
        <taxon>Morganellaceae</taxon>
        <taxon>Photorhabdus</taxon>
    </lineage>
</organism>
<dbReference type="GO" id="GO:0003677">
    <property type="term" value="F:DNA binding"/>
    <property type="evidence" value="ECO:0007669"/>
    <property type="project" value="InterPro"/>
</dbReference>
<dbReference type="Proteomes" id="UP000017133">
    <property type="component" value="Unassembled WGS sequence"/>
</dbReference>
<dbReference type="PANTHER" id="PTHR38767">
    <property type="entry name" value="DNA POLYMERASE III SUBUNIT CHI"/>
    <property type="match status" value="1"/>
</dbReference>
<dbReference type="PANTHER" id="PTHR38767:SF1">
    <property type="entry name" value="DNA POLYMERASE III SUBUNIT CHI"/>
    <property type="match status" value="1"/>
</dbReference>
<dbReference type="FunFam" id="3.40.50.10110:FF:000001">
    <property type="entry name" value="DNA polymerase III subunit chi"/>
    <property type="match status" value="1"/>
</dbReference>
<dbReference type="GO" id="GO:0006260">
    <property type="term" value="P:DNA replication"/>
    <property type="evidence" value="ECO:0007669"/>
    <property type="project" value="InterPro"/>
</dbReference>
<accession>U7QZS5</accession>
<dbReference type="SUPFAM" id="SSF102400">
    <property type="entry name" value="DNA polymerase III chi subunit"/>
    <property type="match status" value="1"/>
</dbReference>